<organism evidence="2 4">
    <name type="scientific">Staphylococcus capitis</name>
    <dbReference type="NCBI Taxonomy" id="29388"/>
    <lineage>
        <taxon>Bacteria</taxon>
        <taxon>Bacillati</taxon>
        <taxon>Bacillota</taxon>
        <taxon>Bacilli</taxon>
        <taxon>Bacillales</taxon>
        <taxon>Staphylococcaceae</taxon>
        <taxon>Staphylococcus</taxon>
    </lineage>
</organism>
<dbReference type="EMBL" id="JABBMI010000065">
    <property type="protein sequence ID" value="NMK54682.1"/>
    <property type="molecule type" value="Genomic_DNA"/>
</dbReference>
<sequence length="58" mass="6627">MFDKDKFKSSLTNHDIEKVLAYYNAEGTEGKNGEIIAETICQVVHINYTVLLQSKKYS</sequence>
<evidence type="ECO:0000313" key="4">
    <source>
        <dbReference type="Proteomes" id="UP000550736"/>
    </source>
</evidence>
<reference evidence="3 4" key="1">
    <citation type="submission" date="2020-04" db="EMBL/GenBank/DDBJ databases">
        <title>The Epidemiology and Molecular Characteristics of Linezolid-Resistant Staphylococcus capitis in Huashan Hospital, Shanghai.</title>
        <authorList>
            <person name="Ding L."/>
            <person name="Li P."/>
            <person name="Yang Y."/>
            <person name="Lin D."/>
            <person name="Xu X."/>
        </authorList>
    </citation>
    <scope>NUCLEOTIDE SEQUENCE [LARGE SCALE GENOMIC DNA]</scope>
    <source>
        <strain evidence="2 4">12-86</strain>
        <strain evidence="1 3">17-84</strain>
    </source>
</reference>
<name>A0A7X9WES4_STACP</name>
<protein>
    <submittedName>
        <fullName evidence="2">Uncharacterized protein</fullName>
    </submittedName>
</protein>
<keyword evidence="3" id="KW-1185">Reference proteome</keyword>
<proteinExistence type="predicted"/>
<evidence type="ECO:0000313" key="1">
    <source>
        <dbReference type="EMBL" id="NMK54682.1"/>
    </source>
</evidence>
<accession>A0A7X9WES4</accession>
<evidence type="ECO:0000313" key="3">
    <source>
        <dbReference type="Proteomes" id="UP000538955"/>
    </source>
</evidence>
<dbReference type="AlphaFoldDB" id="A0A7X9WES4"/>
<gene>
    <name evidence="2" type="ORF">HHM13_11905</name>
    <name evidence="1" type="ORF">HHM24_08100</name>
</gene>
<evidence type="ECO:0000313" key="2">
    <source>
        <dbReference type="EMBL" id="NMK98761.1"/>
    </source>
</evidence>
<dbReference type="EMBL" id="JABBLX010000065">
    <property type="protein sequence ID" value="NMK98761.1"/>
    <property type="molecule type" value="Genomic_DNA"/>
</dbReference>
<dbReference type="Proteomes" id="UP000550736">
    <property type="component" value="Unassembled WGS sequence"/>
</dbReference>
<dbReference type="Proteomes" id="UP000538955">
    <property type="component" value="Unassembled WGS sequence"/>
</dbReference>
<dbReference type="RefSeq" id="WP_168992768.1">
    <property type="nucleotide sequence ID" value="NZ_CP086659.1"/>
</dbReference>
<comment type="caution">
    <text evidence="2">The sequence shown here is derived from an EMBL/GenBank/DDBJ whole genome shotgun (WGS) entry which is preliminary data.</text>
</comment>